<reference evidence="2" key="1">
    <citation type="journal article" date="2019" name="Int. J. Syst. Evol. Microbiol.">
        <title>The Global Catalogue of Microorganisms (GCM) 10K type strain sequencing project: providing services to taxonomists for standard genome sequencing and annotation.</title>
        <authorList>
            <consortium name="The Broad Institute Genomics Platform"/>
            <consortium name="The Broad Institute Genome Sequencing Center for Infectious Disease"/>
            <person name="Wu L."/>
            <person name="Ma J."/>
        </authorList>
    </citation>
    <scope>NUCLEOTIDE SEQUENCE [LARGE SCALE GENOMIC DNA]</scope>
    <source>
        <strain evidence="2">JCM 14283</strain>
    </source>
</reference>
<accession>A0ABP5F9C5</accession>
<dbReference type="PANTHER" id="PTHR35984">
    <property type="entry name" value="PERIPLASMIC SERINE PROTEASE"/>
    <property type="match status" value="1"/>
</dbReference>
<dbReference type="InterPro" id="IPR029045">
    <property type="entry name" value="ClpP/crotonase-like_dom_sf"/>
</dbReference>
<protein>
    <recommendedName>
        <fullName evidence="3">Serine dehydrogenase</fullName>
    </recommendedName>
</protein>
<dbReference type="Pfam" id="PF01972">
    <property type="entry name" value="SDH_protease"/>
    <property type="match status" value="1"/>
</dbReference>
<keyword evidence="2" id="KW-1185">Reference proteome</keyword>
<dbReference type="EMBL" id="BAAANB010000001">
    <property type="protein sequence ID" value="GAA2018162.1"/>
    <property type="molecule type" value="Genomic_DNA"/>
</dbReference>
<evidence type="ECO:0000313" key="1">
    <source>
        <dbReference type="EMBL" id="GAA2018162.1"/>
    </source>
</evidence>
<organism evidence="1 2">
    <name type="scientific">Terrabacter terrae</name>
    <dbReference type="NCBI Taxonomy" id="318434"/>
    <lineage>
        <taxon>Bacteria</taxon>
        <taxon>Bacillati</taxon>
        <taxon>Actinomycetota</taxon>
        <taxon>Actinomycetes</taxon>
        <taxon>Micrococcales</taxon>
        <taxon>Intrasporangiaceae</taxon>
        <taxon>Terrabacter</taxon>
    </lineage>
</organism>
<dbReference type="Proteomes" id="UP001501285">
    <property type="component" value="Unassembled WGS sequence"/>
</dbReference>
<gene>
    <name evidence="1" type="ORF">GCM10009740_02330</name>
</gene>
<sequence>MVGARLIVMIDAIFASSVTLLEEALQDVDDQPVLHLMLASPGGDGEVAVRLIRSLQARCSKLRIIVPDMAKSAGTIMCLGANEILMGPSGDLGPIDPQFPVAGRGLVGAKEIEAAVESADARVQAAPDTFPLYAGLLSDVNMLMVEQARSATKRSYSLLKEALEGAHGNQAEELGERLKGPLVDEATYHGAAIGPASAAALGLPVIEADTAGREWALIWALWTRYFAMGCFPAGNASVYEGRRASQVTPHMA</sequence>
<comment type="caution">
    <text evidence="1">The sequence shown here is derived from an EMBL/GenBank/DDBJ whole genome shotgun (WGS) entry which is preliminary data.</text>
</comment>
<evidence type="ECO:0000313" key="2">
    <source>
        <dbReference type="Proteomes" id="UP001501285"/>
    </source>
</evidence>
<proteinExistence type="predicted"/>
<dbReference type="Gene3D" id="3.90.226.10">
    <property type="entry name" value="2-enoyl-CoA Hydratase, Chain A, domain 1"/>
    <property type="match status" value="1"/>
</dbReference>
<dbReference type="InterPro" id="IPR002825">
    <property type="entry name" value="Pept_S49_ser-pept_pro"/>
</dbReference>
<dbReference type="PANTHER" id="PTHR35984:SF1">
    <property type="entry name" value="PERIPLASMIC SERINE PROTEASE"/>
    <property type="match status" value="1"/>
</dbReference>
<dbReference type="SUPFAM" id="SSF52096">
    <property type="entry name" value="ClpP/crotonase"/>
    <property type="match status" value="1"/>
</dbReference>
<name>A0ABP5F9C5_9MICO</name>
<evidence type="ECO:0008006" key="3">
    <source>
        <dbReference type="Google" id="ProtNLM"/>
    </source>
</evidence>